<keyword evidence="3 5" id="KW-0690">Ribosome biogenesis</keyword>
<dbReference type="EMBL" id="BDIP01000375">
    <property type="protein sequence ID" value="GIQ81375.1"/>
    <property type="molecule type" value="Genomic_DNA"/>
</dbReference>
<protein>
    <recommendedName>
        <fullName evidence="5">Ribosome biogenesis regulatory protein</fullName>
    </recommendedName>
</protein>
<dbReference type="OrthoDB" id="28455at2759"/>
<comment type="similarity">
    <text evidence="2 5">Belongs to the RRS1 family.</text>
</comment>
<evidence type="ECO:0000313" key="8">
    <source>
        <dbReference type="Proteomes" id="UP000265618"/>
    </source>
</evidence>
<gene>
    <name evidence="7" type="ORF">KIPB_002324</name>
</gene>
<organism evidence="7 8">
    <name type="scientific">Kipferlia bialata</name>
    <dbReference type="NCBI Taxonomy" id="797122"/>
    <lineage>
        <taxon>Eukaryota</taxon>
        <taxon>Metamonada</taxon>
        <taxon>Carpediemonas-like organisms</taxon>
        <taxon>Kipferlia</taxon>
    </lineage>
</organism>
<evidence type="ECO:0000256" key="1">
    <source>
        <dbReference type="ARBA" id="ARBA00004123"/>
    </source>
</evidence>
<evidence type="ECO:0000256" key="6">
    <source>
        <dbReference type="SAM" id="MobiDB-lite"/>
    </source>
</evidence>
<feature type="region of interest" description="Disordered" evidence="6">
    <location>
        <begin position="95"/>
        <end position="206"/>
    </location>
</feature>
<keyword evidence="4 5" id="KW-0539">Nucleus</keyword>
<feature type="compositionally biased region" description="Basic and acidic residues" evidence="6">
    <location>
        <begin position="105"/>
        <end position="146"/>
    </location>
</feature>
<evidence type="ECO:0000256" key="2">
    <source>
        <dbReference type="ARBA" id="ARBA00010077"/>
    </source>
</evidence>
<sequence>MSVSASEILKAQAAKRQSSAIPERTDDLDYDIGNLIAYDSHPLLRKKGESMEDSLNASSLELGQFLLSKLIALPAVPTPIGVTVRIPVSNALPREKPVPRAKPKSRWEEFAQEKGIQRDRKRERQVYDEKSGEWKERWGKNRRTDNTQEFDPVIVAKAGVNDFEGAPDPFQAERKAKKDRVKKNKSQQIANERRAKRTKHDDWKSR</sequence>
<evidence type="ECO:0000313" key="7">
    <source>
        <dbReference type="EMBL" id="GIQ81375.1"/>
    </source>
</evidence>
<accession>A0A9K3GG53</accession>
<evidence type="ECO:0000256" key="3">
    <source>
        <dbReference type="ARBA" id="ARBA00022517"/>
    </source>
</evidence>
<reference evidence="7 8" key="1">
    <citation type="journal article" date="2018" name="PLoS ONE">
        <title>The draft genome of Kipferlia bialata reveals reductive genome evolution in fornicate parasites.</title>
        <authorList>
            <person name="Tanifuji G."/>
            <person name="Takabayashi S."/>
            <person name="Kume K."/>
            <person name="Takagi M."/>
            <person name="Nakayama T."/>
            <person name="Kamikawa R."/>
            <person name="Inagaki Y."/>
            <person name="Hashimoto T."/>
        </authorList>
    </citation>
    <scope>NUCLEOTIDE SEQUENCE [LARGE SCALE GENOMIC DNA]</scope>
    <source>
        <strain evidence="7">NY0173</strain>
    </source>
</reference>
<comment type="function">
    <text evidence="5">Involved in ribosomal large subunit assembly.</text>
</comment>
<dbReference type="InterPro" id="IPR007023">
    <property type="entry name" value="Ribosom_reg"/>
</dbReference>
<comment type="subcellular location">
    <subcellularLocation>
        <location evidence="1 5">Nucleus</location>
    </subcellularLocation>
</comment>
<comment type="caution">
    <text evidence="7">The sequence shown here is derived from an EMBL/GenBank/DDBJ whole genome shotgun (WGS) entry which is preliminary data.</text>
</comment>
<dbReference type="GO" id="GO:0042254">
    <property type="term" value="P:ribosome biogenesis"/>
    <property type="evidence" value="ECO:0007669"/>
    <property type="project" value="UniProtKB-KW"/>
</dbReference>
<keyword evidence="8" id="KW-1185">Reference proteome</keyword>
<evidence type="ECO:0000256" key="5">
    <source>
        <dbReference type="RuleBase" id="RU364132"/>
    </source>
</evidence>
<evidence type="ECO:0000256" key="4">
    <source>
        <dbReference type="ARBA" id="ARBA00023242"/>
    </source>
</evidence>
<dbReference type="AlphaFoldDB" id="A0A9K3GG53"/>
<dbReference type="GO" id="GO:0005634">
    <property type="term" value="C:nucleus"/>
    <property type="evidence" value="ECO:0007669"/>
    <property type="project" value="UniProtKB-SubCell"/>
</dbReference>
<proteinExistence type="inferred from homology"/>
<dbReference type="Pfam" id="PF04939">
    <property type="entry name" value="RRS1"/>
    <property type="match status" value="1"/>
</dbReference>
<dbReference type="Proteomes" id="UP000265618">
    <property type="component" value="Unassembled WGS sequence"/>
</dbReference>
<name>A0A9K3GG53_9EUKA</name>